<sequence>MLFYLMAQGVTLTEAAKRAGVSRMTLYRKIKK</sequence>
<dbReference type="Pfam" id="PF02954">
    <property type="entry name" value="HTH_8"/>
    <property type="match status" value="1"/>
</dbReference>
<evidence type="ECO:0000313" key="2">
    <source>
        <dbReference type="EMBL" id="MBZ5753442.1"/>
    </source>
</evidence>
<dbReference type="SUPFAM" id="SSF46689">
    <property type="entry name" value="Homeodomain-like"/>
    <property type="match status" value="1"/>
</dbReference>
<comment type="caution">
    <text evidence="2">The sequence shown here is derived from an EMBL/GenBank/DDBJ whole genome shotgun (WGS) entry which is preliminary data.</text>
</comment>
<name>A0ABS7UYN7_9BACI</name>
<dbReference type="Gene3D" id="1.10.10.60">
    <property type="entry name" value="Homeodomain-like"/>
    <property type="match status" value="1"/>
</dbReference>
<dbReference type="RefSeq" id="WP_224141862.1">
    <property type="nucleotide sequence ID" value="NZ_JAIQUM010000110.1"/>
</dbReference>
<dbReference type="InterPro" id="IPR009057">
    <property type="entry name" value="Homeodomain-like_sf"/>
</dbReference>
<organism evidence="2 3">
    <name type="scientific">Metabacillus rhizolycopersici</name>
    <dbReference type="NCBI Taxonomy" id="2875709"/>
    <lineage>
        <taxon>Bacteria</taxon>
        <taxon>Bacillati</taxon>
        <taxon>Bacillota</taxon>
        <taxon>Bacilli</taxon>
        <taxon>Bacillales</taxon>
        <taxon>Bacillaceae</taxon>
        <taxon>Metabacillus</taxon>
    </lineage>
</organism>
<dbReference type="Proteomes" id="UP001165287">
    <property type="component" value="Unassembled WGS sequence"/>
</dbReference>
<protein>
    <submittedName>
        <fullName evidence="2">Helix-turn-helix domain-containing protein</fullName>
    </submittedName>
</protein>
<keyword evidence="3" id="KW-1185">Reference proteome</keyword>
<dbReference type="EMBL" id="JAIQUM010000110">
    <property type="protein sequence ID" value="MBZ5753442.1"/>
    <property type="molecule type" value="Genomic_DNA"/>
</dbReference>
<reference evidence="2" key="1">
    <citation type="submission" date="2024-05" db="EMBL/GenBank/DDBJ databases">
        <title>Metabacillus sp. nov., isolated from the rhizosphere soil of tomato plants.</title>
        <authorList>
            <person name="Ma R."/>
        </authorList>
    </citation>
    <scope>NUCLEOTIDE SEQUENCE</scope>
    <source>
        <strain evidence="2">DBTR6</strain>
    </source>
</reference>
<accession>A0ABS7UYN7</accession>
<proteinExistence type="predicted"/>
<evidence type="ECO:0000313" key="3">
    <source>
        <dbReference type="Proteomes" id="UP001165287"/>
    </source>
</evidence>
<evidence type="ECO:0000259" key="1">
    <source>
        <dbReference type="Pfam" id="PF02954"/>
    </source>
</evidence>
<feature type="domain" description="DNA binding HTH" evidence="1">
    <location>
        <begin position="12"/>
        <end position="32"/>
    </location>
</feature>
<gene>
    <name evidence="2" type="ORF">K9V48_25250</name>
</gene>
<dbReference type="InterPro" id="IPR002197">
    <property type="entry name" value="HTH_Fis"/>
</dbReference>